<dbReference type="AlphaFoldDB" id="X1V249"/>
<comment type="caution">
    <text evidence="1">The sequence shown here is derived from an EMBL/GenBank/DDBJ whole genome shotgun (WGS) entry which is preliminary data.</text>
</comment>
<protein>
    <submittedName>
        <fullName evidence="1">Uncharacterized protein</fullName>
    </submittedName>
</protein>
<proteinExistence type="predicted"/>
<organism evidence="1">
    <name type="scientific">marine sediment metagenome</name>
    <dbReference type="NCBI Taxonomy" id="412755"/>
    <lineage>
        <taxon>unclassified sequences</taxon>
        <taxon>metagenomes</taxon>
        <taxon>ecological metagenomes</taxon>
    </lineage>
</organism>
<sequence>SLLRLYLNCVANNLKNVYLFFKECWLYSKQKSININTNIK</sequence>
<name>X1V249_9ZZZZ</name>
<reference evidence="1" key="1">
    <citation type="journal article" date="2014" name="Front. Microbiol.">
        <title>High frequency of phylogenetically diverse reductive dehalogenase-homologous genes in deep subseafloor sedimentary metagenomes.</title>
        <authorList>
            <person name="Kawai M."/>
            <person name="Futagami T."/>
            <person name="Toyoda A."/>
            <person name="Takaki Y."/>
            <person name="Nishi S."/>
            <person name="Hori S."/>
            <person name="Arai W."/>
            <person name="Tsubouchi T."/>
            <person name="Morono Y."/>
            <person name="Uchiyama I."/>
            <person name="Ito T."/>
            <person name="Fujiyama A."/>
            <person name="Inagaki F."/>
            <person name="Takami H."/>
        </authorList>
    </citation>
    <scope>NUCLEOTIDE SEQUENCE</scope>
    <source>
        <strain evidence="1">Expedition CK06-06</strain>
    </source>
</reference>
<dbReference type="EMBL" id="BARW01039968">
    <property type="protein sequence ID" value="GAJ23838.1"/>
    <property type="molecule type" value="Genomic_DNA"/>
</dbReference>
<gene>
    <name evidence="1" type="ORF">S12H4_60639</name>
</gene>
<accession>X1V249</accession>
<feature type="non-terminal residue" evidence="1">
    <location>
        <position position="1"/>
    </location>
</feature>
<evidence type="ECO:0000313" key="1">
    <source>
        <dbReference type="EMBL" id="GAJ23838.1"/>
    </source>
</evidence>